<feature type="domain" description="F-box" evidence="27">
    <location>
        <begin position="1498"/>
        <end position="1547"/>
    </location>
</feature>
<evidence type="ECO:0000256" key="5">
    <source>
        <dbReference type="ARBA" id="ARBA00022454"/>
    </source>
</evidence>
<keyword evidence="11" id="KW-0067">ATP-binding</keyword>
<dbReference type="Pfam" id="PF00023">
    <property type="entry name" value="Ank"/>
    <property type="match status" value="1"/>
</dbReference>
<keyword evidence="10" id="KW-0347">Helicase</keyword>
<evidence type="ECO:0000256" key="22">
    <source>
        <dbReference type="ARBA" id="ARBA00075040"/>
    </source>
</evidence>
<evidence type="ECO:0000256" key="18">
    <source>
        <dbReference type="ARBA" id="ARBA00034617"/>
    </source>
</evidence>
<evidence type="ECO:0000256" key="8">
    <source>
        <dbReference type="ARBA" id="ARBA00022786"/>
    </source>
</evidence>
<dbReference type="CDD" id="cd18786">
    <property type="entry name" value="SF1_C"/>
    <property type="match status" value="1"/>
</dbReference>
<evidence type="ECO:0000256" key="3">
    <source>
        <dbReference type="ARBA" id="ARBA00004906"/>
    </source>
</evidence>
<dbReference type="CDD" id="cd22095">
    <property type="entry name" value="F-box_FBXO18"/>
    <property type="match status" value="1"/>
</dbReference>
<evidence type="ECO:0000256" key="6">
    <source>
        <dbReference type="ARBA" id="ARBA00022741"/>
    </source>
</evidence>
<dbReference type="Gene3D" id="1.25.40.20">
    <property type="entry name" value="Ankyrin repeat-containing domain"/>
    <property type="match status" value="3"/>
</dbReference>
<dbReference type="PANTHER" id="PTHR24147">
    <property type="entry name" value="ANKYRIN REPEAT DOMAIN 36-RELATED"/>
    <property type="match status" value="1"/>
</dbReference>
<feature type="region of interest" description="Disordered" evidence="26">
    <location>
        <begin position="646"/>
        <end position="665"/>
    </location>
</feature>
<evidence type="ECO:0000256" key="23">
    <source>
        <dbReference type="ARBA" id="ARBA00079567"/>
    </source>
</evidence>
<evidence type="ECO:0000256" key="19">
    <source>
        <dbReference type="ARBA" id="ARBA00034808"/>
    </source>
</evidence>
<keyword evidence="16" id="KW-0413">Isomerase</keyword>
<comment type="pathway">
    <text evidence="3">Protein modification; protein ubiquitination.</text>
</comment>
<dbReference type="PROSITE" id="PS50088">
    <property type="entry name" value="ANK_REPEAT"/>
    <property type="match status" value="5"/>
</dbReference>
<organism evidence="28 29">
    <name type="scientific">Ovis ammon polii</name>
    <dbReference type="NCBI Taxonomy" id="230172"/>
    <lineage>
        <taxon>Eukaryota</taxon>
        <taxon>Metazoa</taxon>
        <taxon>Chordata</taxon>
        <taxon>Craniata</taxon>
        <taxon>Vertebrata</taxon>
        <taxon>Euteleostomi</taxon>
        <taxon>Mammalia</taxon>
        <taxon>Eutheria</taxon>
        <taxon>Laurasiatheria</taxon>
        <taxon>Artiodactyla</taxon>
        <taxon>Ruminantia</taxon>
        <taxon>Pecora</taxon>
        <taxon>Bovidae</taxon>
        <taxon>Caprinae</taxon>
        <taxon>Ovis</taxon>
    </lineage>
</organism>
<comment type="caution">
    <text evidence="28">The sequence shown here is derived from an EMBL/GenBank/DDBJ whole genome shotgun (WGS) entry which is preliminary data.</text>
</comment>
<evidence type="ECO:0000256" key="4">
    <source>
        <dbReference type="ARBA" id="ARBA00009922"/>
    </source>
</evidence>
<dbReference type="InterPro" id="IPR001810">
    <property type="entry name" value="F-box_dom"/>
</dbReference>
<gene>
    <name evidence="28" type="ORF">MG293_011349</name>
</gene>
<feature type="repeat" description="ANK" evidence="24">
    <location>
        <begin position="175"/>
        <end position="207"/>
    </location>
</feature>
<dbReference type="GO" id="GO:0005694">
    <property type="term" value="C:chromosome"/>
    <property type="evidence" value="ECO:0007669"/>
    <property type="project" value="UniProtKB-SubCell"/>
</dbReference>
<sequence>MKKIFDLRSKKGKLPLGSFTILGRDRGHHRTSFQPGYHIRDRDLGKIHKAASVGNVAKVQQVLLLGKNGLDDKDKMNRTALHLACAYGHSAVVALLLERKCLLNLCDSENKTALMKAVECQEEECATLLLEHGADPNVVDVNGNTALHYAVFCQNISLAAKLLSYNANIEARNKDDLTPLLLGISERKQQIVEFLVRKEANIHAVDKMKRTALILAVNYESLNVVSLLLQRGADVFSQDVFGRTAEEYAVISGFKIICELISEYKGKRPKTPPKKSNSVDKSSEEDSLSRFSNKPGVDSQFASDDEVLDFETPAPKLNLQKLMKAFQQSKRKEAECGIVRQESTTFSENNNSDSEIEDVVETFPKPSPGVQGFSHPAFPRPDPLPKPLKTLAGLGLAKEGATEPELVEKESDADITERAPQGQANHDHLTSVDRARENDRSGMMSALGLGEEKDIESPWDSESISESIPLKFVDHLFEDQRGKTTLNEQVQGSPAAAAAKLPEKCPNVKPAVGVKDSVPNKTVGMKDPQTSSSDWDLTSLSLSGETCQKAGHFKVDDQRPLVSQSVTKNQSAPTELGQKTVTDKEKMKNAAVFLVGNSMSHHPCQSLLPGNRGSKEATKNPPALGQKTITDKEKMKNAAVFLAGNSMPHHPCQSPLPGNRGSKEDLSGELDLEVILEEEQEKPDGDENNRLQVEGEKKHRSSEVKVSDNVCEAAAESRLIQQRKSGGNNKQAFPAMESKGSDRKETEKKNNGKWTQDKRVIAPILEKTDSLTGGLLHVNDDRISRKVDQDDGRTARKTAYEKKKVSDSGRKAKHQLRKNLMQDEITSLRLETDTVKNQNQEQEKKCFEDSDIVKGENDYPQKAKKLSKETLTKAIFQHTGQLNVPIAENTMLNPELENAKQSKQRLETEVESYHSRLAAATHDHDQGQTSQRDLELASQKAEEKRLCLQDQMEFNMAKLESNNEMLSQQLSKMKNKFNQLNIKLHQTRDDLREKTLMLERVQRDLGQTECQREDIEHMYQNEQGKVNEYLGKQESLEERLSQLQSENMLLRQQLEDAQNRADSKEKMVISIQDQLQQIVRKHAEREKQVLMLEERNKELVNKWNHVEERMHQYENEKAEREAVVKHLQQELSDTLKKQSALEASLDVVSCHRAKLEVEALDLKSNLRQLTSQFQETKDQHTKAVRCAEKTQDHIQKLEIENAELQTTVKKQAGKIEQLQKNLLSIKSIDDLPAELETARSECLHMNAKIQVLQEELLSMKGTQKKCEKLEKNKKKLEQKVVNLKSHIEMNMIEYSQVEQYKQEIEERVRQDLIEKLREINMFLQMQQELDRSITRELEEGRGCLRYSRDFFLAGQQQCTNDMAKSNSVGQDSPKDSEDEMIFAAGSPCALPPRGDGDTRLHSPGSALPARKRSRSLEDERNPAPGTSPWDGVSKKTPWHHSSPSCARPREASPEAEVGVGQLSVQPGEPSQEVEDIGPDPVPDPHYGLLGTLPCQEPPSHICSLPSEVLRHIFAFLPVEDLYWNLSLVCRLWREVISDPLFIPWKKLYHRYLLNEEQAVNKVDGILSSYGIEKESDLCVLNLIRYTATTKCSPSVDPGQALWSLRDHLLLPEAEACVRQHLPDLCAAPAGINVWALVAAIVLLSSSVSDIQQLLFCLRRPSSTVTVPDATETLYCLAVLLYAMREKGVSISNRIHYNIFYCLYLQENSCAQASGDKEEPSVWSGKKTTIQLTHEQQLILSHKMEPLQVVKIMAFAGTGKTSTLVKYAEKWSQSRFLYVTFNKSIAKQAELVFPSNVICKTFHSMAYGHIGRKYQLKKKLNLFKLTPFMVNSVLTEGKGGFIRAKLVCKTLENFFASADEELTIDHVPIWCKNSQGQRVMVEQSEKLNGVLEASRLWDNMRKLGECKEEAYHMTHDGYLKLWQLSKPLLASFDAIFVDEAQDCTPAIMNIVLSQPCGKIFVGDPHQQIYTFRGAVNALFTVPHTHVFYLTQSFRFGVEIAYVGATILDVCKRVRKKTLVGGNHQSGIRGDSKGQVALLSRTNANVFDEAVRVTEGEVPARIHLIGGIKSFGLDRIIDIWTLLQPEEERKKRNLVIKDKFIRRWARKEGFSGFKRYVTAAEDKELEAKIAVVEKYNIRLPELVARIERCHIEDLDFAEYILGTVHKAKGLEFDTVHVLDDFVKVPCARHNLAQLPHFRVESFSEDEWNLLYVAVTRAKKRLIMTRSLENILTLAGEYFLQAELTSNVLKTGVVRCCVGQCSNAIPVDAVLTMRKLPITYSNRKENKGGYLCHSCVEQRIGPLAFLTASPEQVRAMDRTVENVVLPRHEALLFLVF</sequence>
<keyword evidence="13 25" id="KW-0175">Coiled coil</keyword>
<evidence type="ECO:0000256" key="25">
    <source>
        <dbReference type="SAM" id="Coils"/>
    </source>
</evidence>
<dbReference type="Gene3D" id="3.40.50.300">
    <property type="entry name" value="P-loop containing nucleotide triphosphate hydrolases"/>
    <property type="match status" value="2"/>
</dbReference>
<reference evidence="28" key="1">
    <citation type="submission" date="2022-03" db="EMBL/GenBank/DDBJ databases">
        <title>Genomic analyses of argali, domestic sheep and their hybrids provide insights into chromosomal evolution, heterosis and genetic basis of agronomic traits.</title>
        <authorList>
            <person name="Li M."/>
        </authorList>
    </citation>
    <scope>NUCLEOTIDE SEQUENCE</scope>
    <source>
        <strain evidence="28">CAU-MHL-2022a</strain>
        <tissue evidence="28">Skin</tissue>
    </source>
</reference>
<feature type="compositionally biased region" description="Basic and acidic residues" evidence="26">
    <location>
        <begin position="787"/>
        <end position="810"/>
    </location>
</feature>
<dbReference type="Pfam" id="PF14915">
    <property type="entry name" value="CCDC144C"/>
    <property type="match status" value="1"/>
</dbReference>
<evidence type="ECO:0000256" key="20">
    <source>
        <dbReference type="ARBA" id="ARBA00048988"/>
    </source>
</evidence>
<evidence type="ECO:0000256" key="15">
    <source>
        <dbReference type="ARBA" id="ARBA00023204"/>
    </source>
</evidence>
<evidence type="ECO:0000256" key="24">
    <source>
        <dbReference type="PROSITE-ProRule" id="PRU00023"/>
    </source>
</evidence>
<proteinExistence type="inferred from homology"/>
<dbReference type="FunFam" id="3.40.50.300:FF:000833">
    <property type="entry name" value="F-box DNA helicase 1"/>
    <property type="match status" value="1"/>
</dbReference>
<dbReference type="SUPFAM" id="SSF81383">
    <property type="entry name" value="F-box domain"/>
    <property type="match status" value="1"/>
</dbReference>
<keyword evidence="8" id="KW-0833">Ubl conjugation pathway</keyword>
<evidence type="ECO:0000256" key="21">
    <source>
        <dbReference type="ARBA" id="ARBA00071173"/>
    </source>
</evidence>
<feature type="compositionally biased region" description="Basic and acidic residues" evidence="26">
    <location>
        <begin position="277"/>
        <end position="288"/>
    </location>
</feature>
<evidence type="ECO:0000256" key="10">
    <source>
        <dbReference type="ARBA" id="ARBA00022806"/>
    </source>
</evidence>
<comment type="catalytic activity">
    <reaction evidence="20">
        <text>ATP + H2O = ADP + phosphate + H(+)</text>
        <dbReference type="Rhea" id="RHEA:13065"/>
        <dbReference type="ChEBI" id="CHEBI:15377"/>
        <dbReference type="ChEBI" id="CHEBI:15378"/>
        <dbReference type="ChEBI" id="CHEBI:30616"/>
        <dbReference type="ChEBI" id="CHEBI:43474"/>
        <dbReference type="ChEBI" id="CHEBI:456216"/>
        <dbReference type="EC" id="5.6.2.4"/>
    </reaction>
</comment>
<keyword evidence="29" id="KW-1185">Reference proteome</keyword>
<feature type="repeat" description="ANK" evidence="24">
    <location>
        <begin position="142"/>
        <end position="174"/>
    </location>
</feature>
<evidence type="ECO:0000256" key="13">
    <source>
        <dbReference type="ARBA" id="ARBA00023054"/>
    </source>
</evidence>
<feature type="region of interest" description="Disordered" evidence="26">
    <location>
        <begin position="787"/>
        <end position="813"/>
    </location>
</feature>
<dbReference type="SUPFAM" id="SSF57997">
    <property type="entry name" value="Tropomyosin"/>
    <property type="match status" value="1"/>
</dbReference>
<evidence type="ECO:0000313" key="28">
    <source>
        <dbReference type="EMBL" id="KAI4537946.1"/>
    </source>
</evidence>
<dbReference type="InterPro" id="IPR036770">
    <property type="entry name" value="Ankyrin_rpt-contain_sf"/>
</dbReference>
<feature type="compositionally biased region" description="Polar residues" evidence="26">
    <location>
        <begin position="719"/>
        <end position="731"/>
    </location>
</feature>
<dbReference type="GO" id="GO:0043138">
    <property type="term" value="F:3'-5' DNA helicase activity"/>
    <property type="evidence" value="ECO:0007669"/>
    <property type="project" value="UniProtKB-EC"/>
</dbReference>
<evidence type="ECO:0000256" key="17">
    <source>
        <dbReference type="ARBA" id="ARBA00023242"/>
    </source>
</evidence>
<dbReference type="SMART" id="SM00248">
    <property type="entry name" value="ANK"/>
    <property type="match status" value="6"/>
</dbReference>
<feature type="region of interest" description="Disordered" evidence="26">
    <location>
        <begin position="267"/>
        <end position="300"/>
    </location>
</feature>
<dbReference type="Pfam" id="PF13361">
    <property type="entry name" value="UvrD_C"/>
    <property type="match status" value="1"/>
</dbReference>
<dbReference type="Pfam" id="PF12937">
    <property type="entry name" value="F-box-like"/>
    <property type="match status" value="1"/>
</dbReference>
<dbReference type="InterPro" id="IPR036047">
    <property type="entry name" value="F-box-like_dom_sf"/>
</dbReference>
<feature type="region of interest" description="Disordered" evidence="26">
    <location>
        <begin position="719"/>
        <end position="754"/>
    </location>
</feature>
<feature type="region of interest" description="Disordered" evidence="26">
    <location>
        <begin position="508"/>
        <end position="536"/>
    </location>
</feature>
<dbReference type="InterPro" id="IPR039497">
    <property type="entry name" value="CC144C-like_CC_dom"/>
</dbReference>
<feature type="compositionally biased region" description="Basic and acidic residues" evidence="26">
    <location>
        <begin position="739"/>
        <end position="754"/>
    </location>
</feature>
<feature type="repeat" description="ANK" evidence="24">
    <location>
        <begin position="208"/>
        <end position="240"/>
    </location>
</feature>
<protein>
    <recommendedName>
        <fullName evidence="21">F-box DNA helicase 1</fullName>
        <ecNumber evidence="19">5.6.2.4</ecNumber>
    </recommendedName>
    <alternativeName>
        <fullName evidence="23">DNA 3'-5' helicase 1</fullName>
    </alternativeName>
    <alternativeName>
        <fullName evidence="22">F-box only protein 18</fullName>
    </alternativeName>
</protein>
<dbReference type="PANTHER" id="PTHR24147:SF64">
    <property type="entry name" value="ANKYRIN REPEAT DOMAIN-CONTAINING PROTEIN 19-RELATED"/>
    <property type="match status" value="1"/>
</dbReference>
<feature type="compositionally biased region" description="Basic and acidic residues" evidence="26">
    <location>
        <begin position="406"/>
        <end position="417"/>
    </location>
</feature>
<comment type="catalytic activity">
    <reaction evidence="18">
        <text>Couples ATP hydrolysis with the unwinding of duplex DNA by translocating in the 3'-5' direction.</text>
        <dbReference type="EC" id="5.6.2.4"/>
    </reaction>
</comment>
<keyword evidence="17" id="KW-0539">Nucleus</keyword>
<dbReference type="SUPFAM" id="SSF52540">
    <property type="entry name" value="P-loop containing nucleoside triphosphate hydrolases"/>
    <property type="match status" value="1"/>
</dbReference>
<keyword evidence="7" id="KW-0227">DNA damage</keyword>
<dbReference type="Pfam" id="PF12796">
    <property type="entry name" value="Ank_2"/>
    <property type="match status" value="2"/>
</dbReference>
<feature type="region of interest" description="Disordered" evidence="26">
    <location>
        <begin position="399"/>
        <end position="428"/>
    </location>
</feature>
<evidence type="ECO:0000256" key="16">
    <source>
        <dbReference type="ARBA" id="ARBA00023235"/>
    </source>
</evidence>
<keyword evidence="6" id="KW-0547">Nucleotide-binding</keyword>
<dbReference type="InterPro" id="IPR014017">
    <property type="entry name" value="DNA_helicase_UvrD-like_C"/>
</dbReference>
<evidence type="ECO:0000256" key="26">
    <source>
        <dbReference type="SAM" id="MobiDB-lite"/>
    </source>
</evidence>
<dbReference type="PROSITE" id="PS50297">
    <property type="entry name" value="ANK_REP_REGION"/>
    <property type="match status" value="4"/>
</dbReference>
<evidence type="ECO:0000256" key="2">
    <source>
        <dbReference type="ARBA" id="ARBA00004286"/>
    </source>
</evidence>
<dbReference type="Gene3D" id="1.20.1280.50">
    <property type="match status" value="1"/>
</dbReference>
<keyword evidence="15" id="KW-0234">DNA repair</keyword>
<comment type="similarity">
    <text evidence="4">Belongs to the helicase family. UvrD subfamily.</text>
</comment>
<dbReference type="EC" id="5.6.2.4" evidence="19"/>
<dbReference type="Pfam" id="PF00580">
    <property type="entry name" value="UvrD-helicase"/>
    <property type="match status" value="1"/>
</dbReference>
<accession>A0AAD4U3Q8</accession>
<keyword evidence="14" id="KW-0238">DNA-binding</keyword>
<comment type="subcellular location">
    <subcellularLocation>
        <location evidence="2">Chromosome</location>
    </subcellularLocation>
    <subcellularLocation>
        <location evidence="1">Nucleus</location>
    </subcellularLocation>
</comment>
<evidence type="ECO:0000259" key="27">
    <source>
        <dbReference type="PROSITE" id="PS50181"/>
    </source>
</evidence>
<dbReference type="InterPro" id="IPR027417">
    <property type="entry name" value="P-loop_NTPase"/>
</dbReference>
<dbReference type="InterPro" id="IPR050657">
    <property type="entry name" value="Ankyrin_repeat_domain"/>
</dbReference>
<dbReference type="GO" id="GO:0005634">
    <property type="term" value="C:nucleus"/>
    <property type="evidence" value="ECO:0007669"/>
    <property type="project" value="UniProtKB-SubCell"/>
</dbReference>
<keyword evidence="5" id="KW-0158">Chromosome</keyword>
<evidence type="ECO:0000256" key="14">
    <source>
        <dbReference type="ARBA" id="ARBA00023125"/>
    </source>
</evidence>
<dbReference type="EMBL" id="JAKZEL010000013">
    <property type="protein sequence ID" value="KAI4537946.1"/>
    <property type="molecule type" value="Genomic_DNA"/>
</dbReference>
<dbReference type="FunFam" id="1.20.1280.50:FF:000011">
    <property type="entry name" value="F-box DNA helicase 1"/>
    <property type="match status" value="1"/>
</dbReference>
<feature type="coiled-coil region" evidence="25">
    <location>
        <begin position="949"/>
        <end position="1286"/>
    </location>
</feature>
<evidence type="ECO:0000256" key="9">
    <source>
        <dbReference type="ARBA" id="ARBA00022801"/>
    </source>
</evidence>
<dbReference type="PROSITE" id="PS50181">
    <property type="entry name" value="FBOX"/>
    <property type="match status" value="1"/>
</dbReference>
<feature type="coiled-coil region" evidence="25">
    <location>
        <begin position="896"/>
        <end position="923"/>
    </location>
</feature>
<feature type="region of interest" description="Disordered" evidence="26">
    <location>
        <begin position="1385"/>
        <end position="1484"/>
    </location>
</feature>
<evidence type="ECO:0000256" key="11">
    <source>
        <dbReference type="ARBA" id="ARBA00022840"/>
    </source>
</evidence>
<feature type="repeat" description="ANK" evidence="24">
    <location>
        <begin position="109"/>
        <end position="141"/>
    </location>
</feature>
<dbReference type="GO" id="GO:0016787">
    <property type="term" value="F:hydrolase activity"/>
    <property type="evidence" value="ECO:0007669"/>
    <property type="project" value="UniProtKB-KW"/>
</dbReference>
<evidence type="ECO:0000256" key="12">
    <source>
        <dbReference type="ARBA" id="ARBA00022843"/>
    </source>
</evidence>
<dbReference type="GO" id="GO:0072429">
    <property type="term" value="P:response to intra-S DNA damage checkpoint signaling"/>
    <property type="evidence" value="ECO:0007669"/>
    <property type="project" value="UniProtKB-ARBA"/>
</dbReference>
<dbReference type="SUPFAM" id="SSF48403">
    <property type="entry name" value="Ankyrin repeat"/>
    <property type="match status" value="1"/>
</dbReference>
<evidence type="ECO:0000256" key="7">
    <source>
        <dbReference type="ARBA" id="ARBA00022763"/>
    </source>
</evidence>
<keyword evidence="9" id="KW-0378">Hydrolase</keyword>
<dbReference type="GO" id="GO:0005524">
    <property type="term" value="F:ATP binding"/>
    <property type="evidence" value="ECO:0007669"/>
    <property type="project" value="UniProtKB-KW"/>
</dbReference>
<dbReference type="GO" id="GO:0031297">
    <property type="term" value="P:replication fork processing"/>
    <property type="evidence" value="ECO:0007669"/>
    <property type="project" value="UniProtKB-ARBA"/>
</dbReference>
<dbReference type="InterPro" id="IPR002110">
    <property type="entry name" value="Ankyrin_rpt"/>
</dbReference>
<dbReference type="SMART" id="SM00256">
    <property type="entry name" value="FBOX"/>
    <property type="match status" value="1"/>
</dbReference>
<keyword evidence="12" id="KW-0832">Ubl conjugation</keyword>
<dbReference type="Proteomes" id="UP001214576">
    <property type="component" value="Unassembled WGS sequence"/>
</dbReference>
<dbReference type="GO" id="GO:0003677">
    <property type="term" value="F:DNA binding"/>
    <property type="evidence" value="ECO:0007669"/>
    <property type="project" value="UniProtKB-KW"/>
</dbReference>
<dbReference type="GO" id="GO:2000042">
    <property type="term" value="P:negative regulation of double-strand break repair via homologous recombination"/>
    <property type="evidence" value="ECO:0007669"/>
    <property type="project" value="UniProtKB-ARBA"/>
</dbReference>
<keyword evidence="24" id="KW-0040">ANK repeat</keyword>
<name>A0AAD4U3Q8_OVIAM</name>
<feature type="repeat" description="ANK" evidence="24">
    <location>
        <begin position="76"/>
        <end position="108"/>
    </location>
</feature>
<dbReference type="GO" id="GO:0006281">
    <property type="term" value="P:DNA repair"/>
    <property type="evidence" value="ECO:0007669"/>
    <property type="project" value="UniProtKB-KW"/>
</dbReference>
<evidence type="ECO:0000313" key="29">
    <source>
        <dbReference type="Proteomes" id="UP001214576"/>
    </source>
</evidence>
<evidence type="ECO:0000256" key="1">
    <source>
        <dbReference type="ARBA" id="ARBA00004123"/>
    </source>
</evidence>
<dbReference type="InterPro" id="IPR014016">
    <property type="entry name" value="UvrD-like_ATP-bd"/>
</dbReference>